<comment type="function">
    <text evidence="1">Required for the transposition of the insertion element.</text>
</comment>
<name>A0ABS5DKD1_9PSEU</name>
<evidence type="ECO:0000313" key="7">
    <source>
        <dbReference type="Proteomes" id="UP000674084"/>
    </source>
</evidence>
<reference evidence="6 7" key="1">
    <citation type="submission" date="2021-04" db="EMBL/GenBank/DDBJ databases">
        <title>Whole-genome sequencing of Saccharopolyspora endophytica KCTC 19397.</title>
        <authorList>
            <person name="Ay H."/>
            <person name="Saygin H."/>
            <person name="Sahin N."/>
        </authorList>
    </citation>
    <scope>NUCLEOTIDE SEQUENCE [LARGE SCALE GENOMIC DNA]</scope>
    <source>
        <strain evidence="6 7">KCTC 19397</strain>
    </source>
</reference>
<comment type="caution">
    <text evidence="6">The sequence shown here is derived from an EMBL/GenBank/DDBJ whole genome shotgun (WGS) entry which is preliminary data.</text>
</comment>
<gene>
    <name evidence="6" type="ORF">KBO27_22570</name>
</gene>
<evidence type="ECO:0000313" key="6">
    <source>
        <dbReference type="EMBL" id="MBQ0926742.1"/>
    </source>
</evidence>
<keyword evidence="3" id="KW-0815">Transposition</keyword>
<dbReference type="Pfam" id="PF00872">
    <property type="entry name" value="Transposase_mut"/>
    <property type="match status" value="1"/>
</dbReference>
<evidence type="ECO:0000256" key="5">
    <source>
        <dbReference type="ARBA" id="ARBA00023172"/>
    </source>
</evidence>
<evidence type="ECO:0000256" key="2">
    <source>
        <dbReference type="ARBA" id="ARBA00010961"/>
    </source>
</evidence>
<sequence>MPPDRIERNLAVTCGRSTPTPTEAASVARFEDSTQAWGVAPCLDYDAEIRQVLCSTNAIESLSARYRRAVRAHGQAAIKCLYLTTRALDATGKGCAKWTVRGKRSLNAFAATFEGRIAPSTTN</sequence>
<comment type="similarity">
    <text evidence="2">Belongs to the transposase mutator family.</text>
</comment>
<protein>
    <submittedName>
        <fullName evidence="6">Transposase</fullName>
    </submittedName>
</protein>
<organism evidence="6 7">
    <name type="scientific">Saccharopolyspora endophytica</name>
    <dbReference type="NCBI Taxonomy" id="543886"/>
    <lineage>
        <taxon>Bacteria</taxon>
        <taxon>Bacillati</taxon>
        <taxon>Actinomycetota</taxon>
        <taxon>Actinomycetes</taxon>
        <taxon>Pseudonocardiales</taxon>
        <taxon>Pseudonocardiaceae</taxon>
        <taxon>Saccharopolyspora</taxon>
    </lineage>
</organism>
<proteinExistence type="inferred from homology"/>
<keyword evidence="5" id="KW-0233">DNA recombination</keyword>
<evidence type="ECO:0000256" key="1">
    <source>
        <dbReference type="ARBA" id="ARBA00002190"/>
    </source>
</evidence>
<dbReference type="InterPro" id="IPR001207">
    <property type="entry name" value="Transposase_mutator"/>
</dbReference>
<keyword evidence="7" id="KW-1185">Reference proteome</keyword>
<evidence type="ECO:0000256" key="4">
    <source>
        <dbReference type="ARBA" id="ARBA00023125"/>
    </source>
</evidence>
<dbReference type="Proteomes" id="UP000674084">
    <property type="component" value="Unassembled WGS sequence"/>
</dbReference>
<keyword evidence="4" id="KW-0238">DNA-binding</keyword>
<accession>A0ABS5DKD1</accession>
<dbReference type="EMBL" id="JAGPXE010000010">
    <property type="protein sequence ID" value="MBQ0926742.1"/>
    <property type="molecule type" value="Genomic_DNA"/>
</dbReference>
<evidence type="ECO:0000256" key="3">
    <source>
        <dbReference type="ARBA" id="ARBA00022578"/>
    </source>
</evidence>